<protein>
    <recommendedName>
        <fullName evidence="4">Transmembrane protein</fullName>
    </recommendedName>
</protein>
<evidence type="ECO:0000256" key="1">
    <source>
        <dbReference type="SAM" id="Phobius"/>
    </source>
</evidence>
<dbReference type="EMBL" id="JBBPEH010000004">
    <property type="protein sequence ID" value="KAK7540058.1"/>
    <property type="molecule type" value="Genomic_DNA"/>
</dbReference>
<dbReference type="RefSeq" id="XP_066657329.1">
    <property type="nucleotide sequence ID" value="XM_066799885.1"/>
</dbReference>
<evidence type="ECO:0000313" key="2">
    <source>
        <dbReference type="EMBL" id="KAK7540058.1"/>
    </source>
</evidence>
<name>A0ABR1LXZ3_9PEZI</name>
<feature type="transmembrane region" description="Helical" evidence="1">
    <location>
        <begin position="34"/>
        <end position="57"/>
    </location>
</feature>
<evidence type="ECO:0000313" key="3">
    <source>
        <dbReference type="Proteomes" id="UP001360953"/>
    </source>
</evidence>
<organism evidence="2 3">
    <name type="scientific">Phyllosticta citribraziliensis</name>
    <dbReference type="NCBI Taxonomy" id="989973"/>
    <lineage>
        <taxon>Eukaryota</taxon>
        <taxon>Fungi</taxon>
        <taxon>Dikarya</taxon>
        <taxon>Ascomycota</taxon>
        <taxon>Pezizomycotina</taxon>
        <taxon>Dothideomycetes</taxon>
        <taxon>Dothideomycetes incertae sedis</taxon>
        <taxon>Botryosphaeriales</taxon>
        <taxon>Phyllostictaceae</taxon>
        <taxon>Phyllosticta</taxon>
    </lineage>
</organism>
<keyword evidence="1" id="KW-1133">Transmembrane helix</keyword>
<evidence type="ECO:0008006" key="4">
    <source>
        <dbReference type="Google" id="ProtNLM"/>
    </source>
</evidence>
<reference evidence="2 3" key="1">
    <citation type="submission" date="2024-04" db="EMBL/GenBank/DDBJ databases">
        <title>Phyllosticta paracitricarpa is synonymous to the EU quarantine fungus P. citricarpa based on phylogenomic analyses.</title>
        <authorList>
            <consortium name="Lawrence Berkeley National Laboratory"/>
            <person name="Van ingen-buijs V.A."/>
            <person name="Van westerhoven A.C."/>
            <person name="Haridas S."/>
            <person name="Skiadas P."/>
            <person name="Martin F."/>
            <person name="Groenewald J.Z."/>
            <person name="Crous P.W."/>
            <person name="Seidl M.F."/>
        </authorList>
    </citation>
    <scope>NUCLEOTIDE SEQUENCE [LARGE SCALE GENOMIC DNA]</scope>
    <source>
        <strain evidence="2 3">CPC 17464</strain>
    </source>
</reference>
<accession>A0ABR1LXZ3</accession>
<proteinExistence type="predicted"/>
<dbReference type="GeneID" id="92032791"/>
<keyword evidence="1" id="KW-0812">Transmembrane</keyword>
<keyword evidence="3" id="KW-1185">Reference proteome</keyword>
<dbReference type="Proteomes" id="UP001360953">
    <property type="component" value="Unassembled WGS sequence"/>
</dbReference>
<gene>
    <name evidence="2" type="ORF">J3D65DRAFT_620632</name>
</gene>
<keyword evidence="1" id="KW-0472">Membrane</keyword>
<sequence length="473" mass="52636">MTLVVQQVAHTAWRLALGALSSLDGYVPSTSLGLVGLLLVPLVAGVLFVFCLCFGRLATATHLSIHMAQNQHHEQASLRQHQDPAQPRRRSSTALQLIDEAIRAVQQRNFWRKVVVFVGAAFTLALALAAHHWWSVAHANANSNANSSLFHVSSLMDSATKGSSESDAVYRASPDVDILVHHIKALAPTYNGGQLRRLMFEDTGDDGVCWSDLLAVNVRETNVKAGILRKEVGSMLNQMSWWRWRDVIKRVSVMGESILAFSCSEAVAAAQPWRCVANARYLFVQARNEVGGLEDIARRTLGAASNLSSRMNKLANATDSVHECYKGRMLDAKDGVEKLAKLPLYLKVARCILPNIETSYPAMVLRQSTKRFELEDEHGRAVIERLVKARLGARRQLPAQVLQHFIQTLEEYLAFTARSMAELDGLLEDMVVERHMELGWEERRKMVFTSMRTMVTIMAPLAIKGSTVNVDQN</sequence>
<feature type="transmembrane region" description="Helical" evidence="1">
    <location>
        <begin position="114"/>
        <end position="134"/>
    </location>
</feature>
<comment type="caution">
    <text evidence="2">The sequence shown here is derived from an EMBL/GenBank/DDBJ whole genome shotgun (WGS) entry which is preliminary data.</text>
</comment>